<evidence type="ECO:0000259" key="8">
    <source>
        <dbReference type="Pfam" id="PF00171"/>
    </source>
</evidence>
<dbReference type="Gene3D" id="3.40.309.10">
    <property type="entry name" value="Aldehyde Dehydrogenase, Chain A, domain 2"/>
    <property type="match status" value="1"/>
</dbReference>
<dbReference type="Gene3D" id="3.40.605.10">
    <property type="entry name" value="Aldehyde Dehydrogenase, Chain A, domain 1"/>
    <property type="match status" value="1"/>
</dbReference>
<comment type="catalytic activity">
    <reaction evidence="6 7">
        <text>L-glutamate 5-semialdehyde + phosphate + NADP(+) = L-glutamyl 5-phosphate + NADPH + H(+)</text>
        <dbReference type="Rhea" id="RHEA:19541"/>
        <dbReference type="ChEBI" id="CHEBI:15378"/>
        <dbReference type="ChEBI" id="CHEBI:43474"/>
        <dbReference type="ChEBI" id="CHEBI:57783"/>
        <dbReference type="ChEBI" id="CHEBI:58066"/>
        <dbReference type="ChEBI" id="CHEBI:58274"/>
        <dbReference type="ChEBI" id="CHEBI:58349"/>
        <dbReference type="EC" id="1.2.1.41"/>
    </reaction>
</comment>
<evidence type="ECO:0000313" key="9">
    <source>
        <dbReference type="EMBL" id="HIU47873.1"/>
    </source>
</evidence>
<feature type="domain" description="Aldehyde dehydrogenase" evidence="8">
    <location>
        <begin position="4"/>
        <end position="284"/>
    </location>
</feature>
<dbReference type="InterPro" id="IPR012134">
    <property type="entry name" value="Glu-5-SA_DH"/>
</dbReference>
<protein>
    <recommendedName>
        <fullName evidence="7">Gamma-glutamyl phosphate reductase</fullName>
        <shortName evidence="7">GPR</shortName>
        <ecNumber evidence="7">1.2.1.41</ecNumber>
    </recommendedName>
    <alternativeName>
        <fullName evidence="7">Glutamate-5-semialdehyde dehydrogenase</fullName>
    </alternativeName>
    <alternativeName>
        <fullName evidence="7">Glutamyl-gamma-semialdehyde dehydrogenase</fullName>
        <shortName evidence="7">GSA dehydrogenase</shortName>
    </alternativeName>
</protein>
<comment type="similarity">
    <text evidence="7">Belongs to the gamma-glutamyl phosphate reductase family.</text>
</comment>
<name>A0A9D1S654_9FIRM</name>
<keyword evidence="4 7" id="KW-0521">NADP</keyword>
<organism evidence="9 10">
    <name type="scientific">Candidatus Avimonoglobus intestinipullorum</name>
    <dbReference type="NCBI Taxonomy" id="2840699"/>
    <lineage>
        <taxon>Bacteria</taxon>
        <taxon>Bacillati</taxon>
        <taxon>Bacillota</taxon>
        <taxon>Clostridia</taxon>
        <taxon>Eubacteriales</taxon>
        <taxon>Candidatus Avimonoglobus</taxon>
    </lineage>
</organism>
<dbReference type="FunFam" id="3.40.309.10:FF:000006">
    <property type="entry name" value="Gamma-glutamyl phosphate reductase"/>
    <property type="match status" value="1"/>
</dbReference>
<dbReference type="InterPro" id="IPR016161">
    <property type="entry name" value="Ald_DH/histidinol_DH"/>
</dbReference>
<keyword evidence="2 7" id="KW-0028">Amino-acid biosynthesis</keyword>
<dbReference type="InterPro" id="IPR016163">
    <property type="entry name" value="Ald_DH_C"/>
</dbReference>
<feature type="domain" description="Aldehyde dehydrogenase" evidence="8">
    <location>
        <begin position="316"/>
        <end position="406"/>
    </location>
</feature>
<comment type="pathway">
    <text evidence="1 7">Amino-acid biosynthesis; L-proline biosynthesis; L-glutamate 5-semialdehyde from L-glutamate: step 2/2.</text>
</comment>
<dbReference type="PANTHER" id="PTHR11063">
    <property type="entry name" value="GLUTAMATE SEMIALDEHYDE DEHYDROGENASE"/>
    <property type="match status" value="1"/>
</dbReference>
<dbReference type="InterPro" id="IPR020593">
    <property type="entry name" value="G-glutamylP_reductase_CS"/>
</dbReference>
<dbReference type="InterPro" id="IPR016162">
    <property type="entry name" value="Ald_DH_N"/>
</dbReference>
<dbReference type="InterPro" id="IPR000965">
    <property type="entry name" value="GPR_dom"/>
</dbReference>
<dbReference type="PROSITE" id="PS01223">
    <property type="entry name" value="PROA"/>
    <property type="match status" value="1"/>
</dbReference>
<evidence type="ECO:0000256" key="2">
    <source>
        <dbReference type="ARBA" id="ARBA00022605"/>
    </source>
</evidence>
<dbReference type="GO" id="GO:0005737">
    <property type="term" value="C:cytoplasm"/>
    <property type="evidence" value="ECO:0007669"/>
    <property type="project" value="UniProtKB-SubCell"/>
</dbReference>
<dbReference type="AlphaFoldDB" id="A0A9D1S654"/>
<evidence type="ECO:0000256" key="4">
    <source>
        <dbReference type="ARBA" id="ARBA00022857"/>
    </source>
</evidence>
<reference evidence="9" key="2">
    <citation type="journal article" date="2021" name="PeerJ">
        <title>Extensive microbial diversity within the chicken gut microbiome revealed by metagenomics and culture.</title>
        <authorList>
            <person name="Gilroy R."/>
            <person name="Ravi A."/>
            <person name="Getino M."/>
            <person name="Pursley I."/>
            <person name="Horton D.L."/>
            <person name="Alikhan N.F."/>
            <person name="Baker D."/>
            <person name="Gharbi K."/>
            <person name="Hall N."/>
            <person name="Watson M."/>
            <person name="Adriaenssens E.M."/>
            <person name="Foster-Nyarko E."/>
            <person name="Jarju S."/>
            <person name="Secka A."/>
            <person name="Antonio M."/>
            <person name="Oren A."/>
            <person name="Chaudhuri R.R."/>
            <person name="La Ragione R."/>
            <person name="Hildebrand F."/>
            <person name="Pallen M.J."/>
        </authorList>
    </citation>
    <scope>NUCLEOTIDE SEQUENCE</scope>
    <source>
        <strain evidence="9">ChiSjej4B22-9803</strain>
    </source>
</reference>
<evidence type="ECO:0000256" key="7">
    <source>
        <dbReference type="HAMAP-Rule" id="MF_00412"/>
    </source>
</evidence>
<gene>
    <name evidence="7" type="primary">proA</name>
    <name evidence="9" type="ORF">IAB04_00760</name>
</gene>
<dbReference type="PIRSF" id="PIRSF000151">
    <property type="entry name" value="GPR"/>
    <property type="match status" value="1"/>
</dbReference>
<comment type="function">
    <text evidence="7">Catalyzes the NADPH-dependent reduction of L-glutamate 5-phosphate into L-glutamate 5-semialdehyde and phosphate. The product spontaneously undergoes cyclization to form 1-pyrroline-5-carboxylate.</text>
</comment>
<proteinExistence type="inferred from homology"/>
<keyword evidence="3 7" id="KW-0641">Proline biosynthesis</keyword>
<keyword evidence="5 7" id="KW-0560">Oxidoreductase</keyword>
<reference evidence="9" key="1">
    <citation type="submission" date="2020-10" db="EMBL/GenBank/DDBJ databases">
        <authorList>
            <person name="Gilroy R."/>
        </authorList>
    </citation>
    <scope>NUCLEOTIDE SEQUENCE</scope>
    <source>
        <strain evidence="9">ChiSjej4B22-9803</strain>
    </source>
</reference>
<keyword evidence="7" id="KW-0963">Cytoplasm</keyword>
<comment type="caution">
    <text evidence="9">The sequence shown here is derived from an EMBL/GenBank/DDBJ whole genome shotgun (WGS) entry which is preliminary data.</text>
</comment>
<dbReference type="HAMAP" id="MF_00412">
    <property type="entry name" value="ProA"/>
    <property type="match status" value="1"/>
</dbReference>
<dbReference type="NCBIfam" id="NF001221">
    <property type="entry name" value="PRK00197.1"/>
    <property type="match status" value="1"/>
</dbReference>
<evidence type="ECO:0000256" key="1">
    <source>
        <dbReference type="ARBA" id="ARBA00004985"/>
    </source>
</evidence>
<evidence type="ECO:0000313" key="10">
    <source>
        <dbReference type="Proteomes" id="UP000824111"/>
    </source>
</evidence>
<evidence type="ECO:0000256" key="3">
    <source>
        <dbReference type="ARBA" id="ARBA00022650"/>
    </source>
</evidence>
<evidence type="ECO:0000256" key="5">
    <source>
        <dbReference type="ARBA" id="ARBA00023002"/>
    </source>
</evidence>
<dbReference type="GO" id="GO:0004350">
    <property type="term" value="F:glutamate-5-semialdehyde dehydrogenase activity"/>
    <property type="evidence" value="ECO:0007669"/>
    <property type="project" value="UniProtKB-UniRule"/>
</dbReference>
<dbReference type="GO" id="GO:0050661">
    <property type="term" value="F:NADP binding"/>
    <property type="evidence" value="ECO:0007669"/>
    <property type="project" value="InterPro"/>
</dbReference>
<dbReference type="EMBL" id="DVND01000017">
    <property type="protein sequence ID" value="HIU47873.1"/>
    <property type="molecule type" value="Genomic_DNA"/>
</dbReference>
<dbReference type="PANTHER" id="PTHR11063:SF8">
    <property type="entry name" value="DELTA-1-PYRROLINE-5-CARBOXYLATE SYNTHASE"/>
    <property type="match status" value="1"/>
</dbReference>
<dbReference type="Pfam" id="PF00171">
    <property type="entry name" value="Aldedh"/>
    <property type="match status" value="2"/>
</dbReference>
<evidence type="ECO:0000256" key="6">
    <source>
        <dbReference type="ARBA" id="ARBA00049024"/>
    </source>
</evidence>
<dbReference type="CDD" id="cd07079">
    <property type="entry name" value="ALDH_F18-19_ProA-GPR"/>
    <property type="match status" value="1"/>
</dbReference>
<dbReference type="EC" id="1.2.1.41" evidence="7"/>
<dbReference type="GO" id="GO:0055129">
    <property type="term" value="P:L-proline biosynthetic process"/>
    <property type="evidence" value="ECO:0007669"/>
    <property type="project" value="UniProtKB-UniRule"/>
</dbReference>
<dbReference type="NCBIfam" id="TIGR00407">
    <property type="entry name" value="proA"/>
    <property type="match status" value="1"/>
</dbReference>
<comment type="subcellular location">
    <subcellularLocation>
        <location evidence="7">Cytoplasm</location>
    </subcellularLocation>
</comment>
<dbReference type="Proteomes" id="UP000824111">
    <property type="component" value="Unassembled WGS sequence"/>
</dbReference>
<accession>A0A9D1S654</accession>
<dbReference type="SUPFAM" id="SSF53720">
    <property type="entry name" value="ALDH-like"/>
    <property type="match status" value="1"/>
</dbReference>
<sequence length="415" mass="44999">MTEELQRKGAAAKAAALKLVSVSTETKNKALLQIADALEQHAGWLIGENKKDLEQARQNGMKDAMIDRLTLTEERIGGIADGVRQVVGLKDPIGETVKEWTRPNGLVIAQKRVPMGVIAIIYESRPNVTVDAAALCLKTSNAVILRGGKEAIHSNVALMKVMQDAAYAAGIPEGSMDVIEDTARETATQLMRMKGYVDLLIPRGGAGLIRSVVENATVPVVETAAGNCHVYVDGDCDQQMALDIVMNAKVSRPSVCNAAETLLIDQRIAAEFLPKIVRALQEQHVEIRGCDACRAICPGLKPATEEDWYTEYNDYILAVKIVDGVDAAIAHINQYNTKHSEAIVTSNTEHAERFLNEVDAAAVYVNASTRFTDGFEFGFGAEIGISTQKMHARGPMGLEQLTSMKYVIHGTGQVR</sequence>
<dbReference type="InterPro" id="IPR015590">
    <property type="entry name" value="Aldehyde_DH_dom"/>
</dbReference>